<comment type="caution">
    <text evidence="3">The sequence shown here is derived from an EMBL/GenBank/DDBJ whole genome shotgun (WGS) entry which is preliminary data.</text>
</comment>
<dbReference type="SMART" id="SM00740">
    <property type="entry name" value="PASTA"/>
    <property type="match status" value="3"/>
</dbReference>
<feature type="transmembrane region" description="Helical" evidence="1">
    <location>
        <begin position="12"/>
        <end position="35"/>
    </location>
</feature>
<evidence type="ECO:0000256" key="1">
    <source>
        <dbReference type="SAM" id="Phobius"/>
    </source>
</evidence>
<dbReference type="Pfam" id="PF03793">
    <property type="entry name" value="PASTA"/>
    <property type="match status" value="2"/>
</dbReference>
<dbReference type="CDD" id="cd06577">
    <property type="entry name" value="PASTA_pknB"/>
    <property type="match status" value="3"/>
</dbReference>
<gene>
    <name evidence="3" type="ORF">J0X19_00030</name>
</gene>
<keyword evidence="1" id="KW-0472">Membrane</keyword>
<evidence type="ECO:0000313" key="3">
    <source>
        <dbReference type="EMBL" id="MBO0356318.1"/>
    </source>
</evidence>
<accession>A0A939EUT7</accession>
<evidence type="ECO:0000259" key="2">
    <source>
        <dbReference type="PROSITE" id="PS51178"/>
    </source>
</evidence>
<dbReference type="Gene3D" id="3.30.10.20">
    <property type="match status" value="3"/>
</dbReference>
<dbReference type="AlphaFoldDB" id="A0A939EUT7"/>
<organism evidence="3 4">
    <name type="scientific">Hymenobacter telluris</name>
    <dbReference type="NCBI Taxonomy" id="2816474"/>
    <lineage>
        <taxon>Bacteria</taxon>
        <taxon>Pseudomonadati</taxon>
        <taxon>Bacteroidota</taxon>
        <taxon>Cytophagia</taxon>
        <taxon>Cytophagales</taxon>
        <taxon>Hymenobacteraceae</taxon>
        <taxon>Hymenobacter</taxon>
    </lineage>
</organism>
<reference evidence="3" key="1">
    <citation type="submission" date="2021-03" db="EMBL/GenBank/DDBJ databases">
        <authorList>
            <person name="Kim M.K."/>
        </authorList>
    </citation>
    <scope>NUCLEOTIDE SEQUENCE</scope>
    <source>
        <strain evidence="3">BT186</strain>
    </source>
</reference>
<dbReference type="Proteomes" id="UP000664144">
    <property type="component" value="Unassembled WGS sequence"/>
</dbReference>
<dbReference type="PROSITE" id="PS51178">
    <property type="entry name" value="PASTA"/>
    <property type="match status" value="2"/>
</dbReference>
<proteinExistence type="predicted"/>
<feature type="domain" description="PASTA" evidence="2">
    <location>
        <begin position="183"/>
        <end position="253"/>
    </location>
</feature>
<evidence type="ECO:0000313" key="4">
    <source>
        <dbReference type="Proteomes" id="UP000664144"/>
    </source>
</evidence>
<dbReference type="RefSeq" id="WP_206979837.1">
    <property type="nucleotide sequence ID" value="NZ_JAFLQZ010000001.1"/>
</dbReference>
<dbReference type="EMBL" id="JAFLQZ010000001">
    <property type="protein sequence ID" value="MBO0356318.1"/>
    <property type="molecule type" value="Genomic_DNA"/>
</dbReference>
<name>A0A939EUT7_9BACT</name>
<keyword evidence="1" id="KW-1133">Transmembrane helix</keyword>
<protein>
    <submittedName>
        <fullName evidence="3">PASTA domain-containing protein</fullName>
    </submittedName>
</protein>
<feature type="domain" description="PASTA" evidence="2">
    <location>
        <begin position="42"/>
        <end position="108"/>
    </location>
</feature>
<dbReference type="InterPro" id="IPR005543">
    <property type="entry name" value="PASTA_dom"/>
</dbReference>
<keyword evidence="1" id="KW-0812">Transmembrane</keyword>
<keyword evidence="4" id="KW-1185">Reference proteome</keyword>
<sequence length="262" mass="28656">MSFLKSDTPIDLVKHLVVMAVATAALVFGFFFVYLPLTTNHGETIVVPKITGMNQADLEDYLDERNLRYFVDDSSYNPGTRPFTVLNQDPAPGEKVKEDRKIYITVAMRNPPVIKMPKLTDGSEKNAQMIISSYGLTVGKLIKVPDVRQNQVLRQLVDGKEIAPGSPIAKGTRVDLEVGDGLGNQEFAVPNLINMPADEAMTLLVGQGLQLGETFYQEPQDGETEGTVVKQRPVATPGATIRMGQLVDIWVAGKAPLSEVKD</sequence>
<dbReference type="SUPFAM" id="SSF54184">
    <property type="entry name" value="Penicillin-binding protein 2x (pbp-2x), c-terminal domain"/>
    <property type="match status" value="1"/>
</dbReference>